<dbReference type="GO" id="GO:0016491">
    <property type="term" value="F:oxidoreductase activity"/>
    <property type="evidence" value="ECO:0007669"/>
    <property type="project" value="UniProtKB-KW"/>
</dbReference>
<keyword evidence="4" id="KW-0874">Quinone</keyword>
<dbReference type="InterPro" id="IPR012932">
    <property type="entry name" value="VKOR"/>
</dbReference>
<dbReference type="Proteomes" id="UP000242972">
    <property type="component" value="Unassembled WGS sequence"/>
</dbReference>
<dbReference type="GO" id="GO:0048038">
    <property type="term" value="F:quinone binding"/>
    <property type="evidence" value="ECO:0007669"/>
    <property type="project" value="UniProtKB-KW"/>
</dbReference>
<protein>
    <recommendedName>
        <fullName evidence="11">Vitamin K epoxide reductase domain-containing protein</fullName>
    </recommendedName>
</protein>
<keyword evidence="9" id="KW-0676">Redox-active center</keyword>
<keyword evidence="7 10" id="KW-0472">Membrane</keyword>
<evidence type="ECO:0000256" key="8">
    <source>
        <dbReference type="ARBA" id="ARBA00023157"/>
    </source>
</evidence>
<evidence type="ECO:0000256" key="5">
    <source>
        <dbReference type="ARBA" id="ARBA00022989"/>
    </source>
</evidence>
<dbReference type="EMBL" id="PXYW01000016">
    <property type="protein sequence ID" value="PSR33788.1"/>
    <property type="molecule type" value="Genomic_DNA"/>
</dbReference>
<dbReference type="Pfam" id="PF07884">
    <property type="entry name" value="VKOR"/>
    <property type="match status" value="1"/>
</dbReference>
<organism evidence="12 13">
    <name type="scientific">Sulfobacillus benefaciens</name>
    <dbReference type="NCBI Taxonomy" id="453960"/>
    <lineage>
        <taxon>Bacteria</taxon>
        <taxon>Bacillati</taxon>
        <taxon>Bacillota</taxon>
        <taxon>Clostridia</taxon>
        <taxon>Eubacteriales</taxon>
        <taxon>Clostridiales Family XVII. Incertae Sedis</taxon>
        <taxon>Sulfobacillus</taxon>
    </lineage>
</organism>
<evidence type="ECO:0000256" key="7">
    <source>
        <dbReference type="ARBA" id="ARBA00023136"/>
    </source>
</evidence>
<dbReference type="AlphaFoldDB" id="A0A2T2XH31"/>
<feature type="transmembrane region" description="Helical" evidence="10">
    <location>
        <begin position="28"/>
        <end position="47"/>
    </location>
</feature>
<keyword evidence="6" id="KW-0560">Oxidoreductase</keyword>
<sequence length="153" mass="16917">MNTAPRHFCRYTYSRRDYCVVMISRMRYVWVAIGALIGVYLTAVHYGPVPVACPVTAVVNCVAVLHSSGSMLGPLPLALWGVIWVIAGIAIPRRLRMLWMGLGLGGILWAIGHELALGKICLWCTGFQADIILLMLAWWRQGKDGKRGLHSPS</sequence>
<keyword evidence="3 10" id="KW-0812">Transmembrane</keyword>
<feature type="transmembrane region" description="Helical" evidence="10">
    <location>
        <begin position="67"/>
        <end position="87"/>
    </location>
</feature>
<evidence type="ECO:0000256" key="4">
    <source>
        <dbReference type="ARBA" id="ARBA00022719"/>
    </source>
</evidence>
<evidence type="ECO:0000313" key="12">
    <source>
        <dbReference type="EMBL" id="PSR33788.1"/>
    </source>
</evidence>
<evidence type="ECO:0000259" key="11">
    <source>
        <dbReference type="Pfam" id="PF07884"/>
    </source>
</evidence>
<gene>
    <name evidence="12" type="ORF">C7B46_08040</name>
</gene>
<evidence type="ECO:0000256" key="1">
    <source>
        <dbReference type="ARBA" id="ARBA00004141"/>
    </source>
</evidence>
<evidence type="ECO:0000313" key="13">
    <source>
        <dbReference type="Proteomes" id="UP000242972"/>
    </source>
</evidence>
<keyword evidence="5 10" id="KW-1133">Transmembrane helix</keyword>
<keyword evidence="8" id="KW-1015">Disulfide bond</keyword>
<dbReference type="InterPro" id="IPR038354">
    <property type="entry name" value="VKOR_sf"/>
</dbReference>
<accession>A0A2T2XH31</accession>
<comment type="caution">
    <text evidence="12">The sequence shown here is derived from an EMBL/GenBank/DDBJ whole genome shotgun (WGS) entry which is preliminary data.</text>
</comment>
<reference evidence="12 13" key="1">
    <citation type="journal article" date="2014" name="BMC Genomics">
        <title>Comparison of environmental and isolate Sulfobacillus genomes reveals diverse carbon, sulfur, nitrogen, and hydrogen metabolisms.</title>
        <authorList>
            <person name="Justice N.B."/>
            <person name="Norman A."/>
            <person name="Brown C.T."/>
            <person name="Singh A."/>
            <person name="Thomas B.C."/>
            <person name="Banfield J.F."/>
        </authorList>
    </citation>
    <scope>NUCLEOTIDE SEQUENCE [LARGE SCALE GENOMIC DNA]</scope>
    <source>
        <strain evidence="12">AMDSBA4</strain>
    </source>
</reference>
<evidence type="ECO:0000256" key="6">
    <source>
        <dbReference type="ARBA" id="ARBA00023002"/>
    </source>
</evidence>
<evidence type="ECO:0000256" key="9">
    <source>
        <dbReference type="ARBA" id="ARBA00023284"/>
    </source>
</evidence>
<feature type="domain" description="Vitamin K epoxide reductase" evidence="11">
    <location>
        <begin position="31"/>
        <end position="136"/>
    </location>
</feature>
<evidence type="ECO:0000256" key="10">
    <source>
        <dbReference type="SAM" id="Phobius"/>
    </source>
</evidence>
<proteinExistence type="inferred from homology"/>
<comment type="subcellular location">
    <subcellularLocation>
        <location evidence="1">Membrane</location>
        <topology evidence="1">Multi-pass membrane protein</topology>
    </subcellularLocation>
</comment>
<evidence type="ECO:0000256" key="2">
    <source>
        <dbReference type="ARBA" id="ARBA00006214"/>
    </source>
</evidence>
<name>A0A2T2XH31_9FIRM</name>
<dbReference type="CDD" id="cd12918">
    <property type="entry name" value="VKOR_arc"/>
    <property type="match status" value="1"/>
</dbReference>
<dbReference type="Gene3D" id="1.20.1440.130">
    <property type="entry name" value="VKOR domain"/>
    <property type="match status" value="1"/>
</dbReference>
<evidence type="ECO:0000256" key="3">
    <source>
        <dbReference type="ARBA" id="ARBA00022692"/>
    </source>
</evidence>
<comment type="similarity">
    <text evidence="2">Belongs to the VKOR family.</text>
</comment>
<feature type="transmembrane region" description="Helical" evidence="10">
    <location>
        <begin position="94"/>
        <end position="111"/>
    </location>
</feature>
<dbReference type="GO" id="GO:0016020">
    <property type="term" value="C:membrane"/>
    <property type="evidence" value="ECO:0007669"/>
    <property type="project" value="UniProtKB-SubCell"/>
</dbReference>